<dbReference type="InterPro" id="IPR035069">
    <property type="entry name" value="TTHA1013/TTHA0281-like"/>
</dbReference>
<proteinExistence type="predicted"/>
<protein>
    <recommendedName>
        <fullName evidence="3">Type II toxin-antitoxin system HicB family antitoxin</fullName>
    </recommendedName>
</protein>
<dbReference type="RefSeq" id="WP_048815133.1">
    <property type="nucleotide sequence ID" value="NZ_CP132921.1"/>
</dbReference>
<sequence length="62" mass="6981">MHYKGYDAGVEYDAYDQIFVGRVLGVVDIISFHASTLPGLHMAFQQAVDDYLSDCTIKLEPR</sequence>
<gene>
    <name evidence="1" type="ORF">RAH46_09545</name>
</gene>
<evidence type="ECO:0008006" key="3">
    <source>
        <dbReference type="Google" id="ProtNLM"/>
    </source>
</evidence>
<dbReference type="Proteomes" id="UP001183127">
    <property type="component" value="Chromosome"/>
</dbReference>
<name>A0ABY9QWJ9_9PSED</name>
<dbReference type="EMBL" id="CP132921">
    <property type="protein sequence ID" value="WMW07565.1"/>
    <property type="molecule type" value="Genomic_DNA"/>
</dbReference>
<dbReference type="SUPFAM" id="SSF143100">
    <property type="entry name" value="TTHA1013/TTHA0281-like"/>
    <property type="match status" value="1"/>
</dbReference>
<evidence type="ECO:0000313" key="2">
    <source>
        <dbReference type="Proteomes" id="UP001183127"/>
    </source>
</evidence>
<organism evidence="1 2">
    <name type="scientific">Pseudomonas entomophila</name>
    <dbReference type="NCBI Taxonomy" id="312306"/>
    <lineage>
        <taxon>Bacteria</taxon>
        <taxon>Pseudomonadati</taxon>
        <taxon>Pseudomonadota</taxon>
        <taxon>Gammaproteobacteria</taxon>
        <taxon>Pseudomonadales</taxon>
        <taxon>Pseudomonadaceae</taxon>
        <taxon>Pseudomonas</taxon>
    </lineage>
</organism>
<keyword evidence="2" id="KW-1185">Reference proteome</keyword>
<reference evidence="1 2" key="1">
    <citation type="submission" date="2023-08" db="EMBL/GenBank/DDBJ databases">
        <title>Complete Genome Sequence of Pseudomonas entomophila TVIN A01.</title>
        <authorList>
            <person name="Shelke T."/>
            <person name="Mahar N.S."/>
            <person name="Gupta I."/>
            <person name="Gupta V."/>
        </authorList>
    </citation>
    <scope>NUCLEOTIDE SEQUENCE [LARGE SCALE GENOMIC DNA]</scope>
    <source>
        <strain evidence="1 2">TVIN-A01</strain>
    </source>
</reference>
<evidence type="ECO:0000313" key="1">
    <source>
        <dbReference type="EMBL" id="WMW07565.1"/>
    </source>
</evidence>
<accession>A0ABY9QWJ9</accession>